<accession>A0AAP6ZW82</accession>
<evidence type="ECO:0000256" key="2">
    <source>
        <dbReference type="ARBA" id="ARBA00009809"/>
    </source>
</evidence>
<dbReference type="GO" id="GO:0005975">
    <property type="term" value="P:carbohydrate metabolic process"/>
    <property type="evidence" value="ECO:0007669"/>
    <property type="project" value="InterPro"/>
</dbReference>
<dbReference type="RefSeq" id="WP_171416725.1">
    <property type="nucleotide sequence ID" value="NZ_JABFOR010000011.1"/>
</dbReference>
<evidence type="ECO:0000259" key="11">
    <source>
        <dbReference type="Pfam" id="PF21467"/>
    </source>
</evidence>
<dbReference type="InterPro" id="IPR019801">
    <property type="entry name" value="Glyco_hydro_35_CS"/>
</dbReference>
<dbReference type="EC" id="3.2.1.23" evidence="3"/>
<dbReference type="Pfam" id="PF01301">
    <property type="entry name" value="Glyco_hydro_35"/>
    <property type="match status" value="1"/>
</dbReference>
<evidence type="ECO:0000256" key="1">
    <source>
        <dbReference type="ARBA" id="ARBA00001412"/>
    </source>
</evidence>
<feature type="domain" description="Beta-galactosidase 1-like first all-beta" evidence="10">
    <location>
        <begin position="368"/>
        <end position="477"/>
    </location>
</feature>
<dbReference type="InterPro" id="IPR048913">
    <property type="entry name" value="BetaGal_gal-bd"/>
</dbReference>
<protein>
    <recommendedName>
        <fullName evidence="3">beta-galactosidase</fullName>
        <ecNumber evidence="3">3.2.1.23</ecNumber>
    </recommendedName>
</protein>
<evidence type="ECO:0000313" key="12">
    <source>
        <dbReference type="EMBL" id="NOJ71178.1"/>
    </source>
</evidence>
<keyword evidence="4" id="KW-0732">Signal</keyword>
<feature type="domain" description="Beta-galactosidase galactose-binding" evidence="11">
    <location>
        <begin position="499"/>
        <end position="558"/>
    </location>
</feature>
<dbReference type="Gene3D" id="2.60.120.260">
    <property type="entry name" value="Galactose-binding domain-like"/>
    <property type="match status" value="2"/>
</dbReference>
<evidence type="ECO:0000256" key="3">
    <source>
        <dbReference type="ARBA" id="ARBA00012756"/>
    </source>
</evidence>
<feature type="active site" description="Proton donor" evidence="8">
    <location>
        <position position="157"/>
    </location>
</feature>
<comment type="similarity">
    <text evidence="2">Belongs to the glycosyl hydrolase 35 family.</text>
</comment>
<dbReference type="PROSITE" id="PS01182">
    <property type="entry name" value="GLYCOSYL_HYDROL_F35"/>
    <property type="match status" value="1"/>
</dbReference>
<dbReference type="InterPro" id="IPR031330">
    <property type="entry name" value="Gly_Hdrlase_35_cat"/>
</dbReference>
<evidence type="ECO:0000256" key="7">
    <source>
        <dbReference type="ARBA" id="ARBA00023295"/>
    </source>
</evidence>
<evidence type="ECO:0000259" key="9">
    <source>
        <dbReference type="Pfam" id="PF01301"/>
    </source>
</evidence>
<feature type="active site" description="Nucleophile" evidence="8">
    <location>
        <position position="233"/>
    </location>
</feature>
<dbReference type="Proteomes" id="UP000552038">
    <property type="component" value="Unassembled WGS sequence"/>
</dbReference>
<dbReference type="InterPro" id="IPR048912">
    <property type="entry name" value="BetaGal1-like_ABD1"/>
</dbReference>
<reference evidence="12 13" key="1">
    <citation type="submission" date="2020-05" db="EMBL/GenBank/DDBJ databases">
        <title>Whole genome sequencing and identification of novel metabolites from Paenibacillus alvei strain JR949.</title>
        <authorList>
            <person name="Rajendhran J."/>
            <person name="Sree Pranav P."/>
            <person name="Mahalakshmi B."/>
            <person name="Karthikeyan R."/>
        </authorList>
    </citation>
    <scope>NUCLEOTIDE SEQUENCE [LARGE SCALE GENOMIC DNA]</scope>
    <source>
        <strain evidence="12 13">JR949</strain>
    </source>
</reference>
<dbReference type="InterPro" id="IPR026283">
    <property type="entry name" value="B-gal_1-like"/>
</dbReference>
<dbReference type="PIRSF" id="PIRSF006336">
    <property type="entry name" value="B-gal"/>
    <property type="match status" value="1"/>
</dbReference>
<dbReference type="FunFam" id="3.20.20.80:FF:000115">
    <property type="entry name" value="Beta-galactosidase"/>
    <property type="match status" value="1"/>
</dbReference>
<keyword evidence="7" id="KW-0326">Glycosidase</keyword>
<evidence type="ECO:0000259" key="10">
    <source>
        <dbReference type="Pfam" id="PF21317"/>
    </source>
</evidence>
<dbReference type="AlphaFoldDB" id="A0AAP6ZW82"/>
<evidence type="ECO:0000256" key="6">
    <source>
        <dbReference type="ARBA" id="ARBA00023180"/>
    </source>
</evidence>
<keyword evidence="6" id="KW-0325">Glycoprotein</keyword>
<sequence length="580" mass="65399">MTALSYEDQHFMLGGNPIQLISGAVHYFRIVPEYWEDRLRKVKAMGCNCVETYIAWNVHEPREGQFNFDGIADVVEFIRIAQQVDLLVIVRPSPYICAEWEFGGMPAWLLKEDMRLRCSDPRFLEKVSAYYDALIPQLKPLLSTSGGPIIAVQIENEYGSYGNDQAYLQALRNMLVERGIDVLLFTSDGPADDMLQGGMTEGVLATVNFGSRPKEAFGKLEEYQPNAPLMCMEYWNGWFDHWFEEHHTRSAEDAAQVLDEMLSMGASVNFYMLHGGTNFGFSSGANHGGRYKPTVTSYDYDSAISEAGDITPKYQLFRKVIGKYVSLSEDDMPQNTPKAAYGEVKVNRSVKLFDTLASMTDVKMSVCPEPMEKYGQNQGFILYSTRVSGPRPECSLTIQDVRDRAHVFLNRKLVGVVERWDPQKLSIMIPEGGAQLDILVENMGRINYGSELLDRKGITHGVCLNGQFLFHWEVRNLELDTLDGLHFEATDTGLEGEQPVFCEAALLIQDEPQDTFLRLDGWKKGVVFVNGFNLGRYWEVGPQQTLYVPAPILRQGENHIVVLELHCPGDKISFVGEPSL</sequence>
<comment type="catalytic activity">
    <reaction evidence="1">
        <text>Hydrolysis of terminal non-reducing beta-D-galactose residues in beta-D-galactosides.</text>
        <dbReference type="EC" id="3.2.1.23"/>
    </reaction>
</comment>
<dbReference type="SUPFAM" id="SSF49785">
    <property type="entry name" value="Galactose-binding domain-like"/>
    <property type="match status" value="1"/>
</dbReference>
<dbReference type="GO" id="GO:0004565">
    <property type="term" value="F:beta-galactosidase activity"/>
    <property type="evidence" value="ECO:0007669"/>
    <property type="project" value="UniProtKB-EC"/>
</dbReference>
<dbReference type="Pfam" id="PF21467">
    <property type="entry name" value="BetaGal_gal-bd"/>
    <property type="match status" value="1"/>
</dbReference>
<proteinExistence type="inferred from homology"/>
<dbReference type="PRINTS" id="PR00742">
    <property type="entry name" value="GLHYDRLASE35"/>
</dbReference>
<evidence type="ECO:0000256" key="8">
    <source>
        <dbReference type="PIRSR" id="PIRSR006336-1"/>
    </source>
</evidence>
<comment type="caution">
    <text evidence="12">The sequence shown here is derived from an EMBL/GenBank/DDBJ whole genome shotgun (WGS) entry which is preliminary data.</text>
</comment>
<dbReference type="EMBL" id="JABFOR010000011">
    <property type="protein sequence ID" value="NOJ71178.1"/>
    <property type="molecule type" value="Genomic_DNA"/>
</dbReference>
<name>A0AAP6ZW82_PAEAL</name>
<dbReference type="Pfam" id="PF21317">
    <property type="entry name" value="BetaGal_ABD_1"/>
    <property type="match status" value="1"/>
</dbReference>
<gene>
    <name evidence="12" type="ORF">HMI46_11485</name>
</gene>
<evidence type="ECO:0000313" key="13">
    <source>
        <dbReference type="Proteomes" id="UP000552038"/>
    </source>
</evidence>
<dbReference type="SUPFAM" id="SSF51445">
    <property type="entry name" value="(Trans)glycosidases"/>
    <property type="match status" value="1"/>
</dbReference>
<dbReference type="InterPro" id="IPR017853">
    <property type="entry name" value="GH"/>
</dbReference>
<dbReference type="PANTHER" id="PTHR23421">
    <property type="entry name" value="BETA-GALACTOSIDASE RELATED"/>
    <property type="match status" value="1"/>
</dbReference>
<organism evidence="12 13">
    <name type="scientific">Paenibacillus alvei</name>
    <name type="common">Bacillus alvei</name>
    <dbReference type="NCBI Taxonomy" id="44250"/>
    <lineage>
        <taxon>Bacteria</taxon>
        <taxon>Bacillati</taxon>
        <taxon>Bacillota</taxon>
        <taxon>Bacilli</taxon>
        <taxon>Bacillales</taxon>
        <taxon>Paenibacillaceae</taxon>
        <taxon>Paenibacillus</taxon>
    </lineage>
</organism>
<dbReference type="FunFam" id="2.60.120.260:FF:000021">
    <property type="entry name" value="Beta-galactosidase"/>
    <property type="match status" value="1"/>
</dbReference>
<evidence type="ECO:0000256" key="4">
    <source>
        <dbReference type="ARBA" id="ARBA00022729"/>
    </source>
</evidence>
<feature type="domain" description="Glycoside hydrolase 35 catalytic" evidence="9">
    <location>
        <begin position="11"/>
        <end position="323"/>
    </location>
</feature>
<dbReference type="InterPro" id="IPR001944">
    <property type="entry name" value="Glycoside_Hdrlase_35"/>
</dbReference>
<keyword evidence="5" id="KW-0378">Hydrolase</keyword>
<dbReference type="InterPro" id="IPR008979">
    <property type="entry name" value="Galactose-bd-like_sf"/>
</dbReference>
<dbReference type="Gene3D" id="3.20.20.80">
    <property type="entry name" value="Glycosidases"/>
    <property type="match status" value="1"/>
</dbReference>
<evidence type="ECO:0000256" key="5">
    <source>
        <dbReference type="ARBA" id="ARBA00022801"/>
    </source>
</evidence>